<comment type="caution">
    <text evidence="1">The sequence shown here is derived from an EMBL/GenBank/DDBJ whole genome shotgun (WGS) entry which is preliminary data.</text>
</comment>
<protein>
    <recommendedName>
        <fullName evidence="3">Serine kinase</fullName>
    </recommendedName>
</protein>
<gene>
    <name evidence="1" type="ORF">CRI94_12570</name>
</gene>
<sequence length="310" mass="33861">MNRYIAYGLRIHSDLPLPELVPAEGNAAPDVVIRLQSLDPDREEMDEPDTAYFSWEEVGRFEARRGKHVIADLNDNVDPDIARLPLLGLVLGAILLQRGFLVLHASAVVVDDGVVAFLGHKGYGKSTTAAALHAQGHPLIADDLLAVHVPQDGSTPLVWPGFPVLKLWPESVSPATGTGAEAWPTLHERVEKRLCTLPPEVAPDTPIPLRRLFVLKRGDQLAIEPLAPSKAFITLHSFSYHLPDLRERLQTADRAATPVAQYGEVVSHVPVRHLVRPADLSALPEMANRIVDEIRGGSSCEKPPEKTVAE</sequence>
<dbReference type="RefSeq" id="WP_098076246.1">
    <property type="nucleotide sequence ID" value="NZ_PDEQ01000006.1"/>
</dbReference>
<evidence type="ECO:0008006" key="3">
    <source>
        <dbReference type="Google" id="ProtNLM"/>
    </source>
</evidence>
<dbReference type="Gene3D" id="3.40.50.300">
    <property type="entry name" value="P-loop containing nucleotide triphosphate hydrolases"/>
    <property type="match status" value="1"/>
</dbReference>
<dbReference type="EMBL" id="PDEQ01000006">
    <property type="protein sequence ID" value="PEN12832.1"/>
    <property type="molecule type" value="Genomic_DNA"/>
</dbReference>
<reference evidence="1 2" key="1">
    <citation type="submission" date="2017-10" db="EMBL/GenBank/DDBJ databases">
        <title>Draft genome of Longibacter Salinarum.</title>
        <authorList>
            <person name="Goh K.M."/>
            <person name="Shamsir M.S."/>
            <person name="Lim S.W."/>
        </authorList>
    </citation>
    <scope>NUCLEOTIDE SEQUENCE [LARGE SCALE GENOMIC DNA]</scope>
    <source>
        <strain evidence="1 2">KCTC 52045</strain>
    </source>
</reference>
<proteinExistence type="predicted"/>
<evidence type="ECO:0000313" key="1">
    <source>
        <dbReference type="EMBL" id="PEN12832.1"/>
    </source>
</evidence>
<dbReference type="SUPFAM" id="SSF53795">
    <property type="entry name" value="PEP carboxykinase-like"/>
    <property type="match status" value="1"/>
</dbReference>
<keyword evidence="2" id="KW-1185">Reference proteome</keyword>
<dbReference type="OrthoDB" id="5430844at2"/>
<dbReference type="InterPro" id="IPR027417">
    <property type="entry name" value="P-loop_NTPase"/>
</dbReference>
<dbReference type="Proteomes" id="UP000220102">
    <property type="component" value="Unassembled WGS sequence"/>
</dbReference>
<evidence type="ECO:0000313" key="2">
    <source>
        <dbReference type="Proteomes" id="UP000220102"/>
    </source>
</evidence>
<organism evidence="1 2">
    <name type="scientific">Longibacter salinarum</name>
    <dbReference type="NCBI Taxonomy" id="1850348"/>
    <lineage>
        <taxon>Bacteria</taxon>
        <taxon>Pseudomonadati</taxon>
        <taxon>Rhodothermota</taxon>
        <taxon>Rhodothermia</taxon>
        <taxon>Rhodothermales</taxon>
        <taxon>Salisaetaceae</taxon>
        <taxon>Longibacter</taxon>
    </lineage>
</organism>
<accession>A0A2A8CVX0</accession>
<name>A0A2A8CVX0_9BACT</name>
<dbReference type="AlphaFoldDB" id="A0A2A8CVX0"/>